<dbReference type="Gene3D" id="2.60.40.10">
    <property type="entry name" value="Immunoglobulins"/>
    <property type="match status" value="2"/>
</dbReference>
<dbReference type="InterPro" id="IPR013783">
    <property type="entry name" value="Ig-like_fold"/>
</dbReference>
<protein>
    <recommendedName>
        <fullName evidence="2">CARDB domain-containing protein</fullName>
    </recommendedName>
</protein>
<feature type="domain" description="CARDB" evidence="2">
    <location>
        <begin position="138"/>
        <end position="236"/>
    </location>
</feature>
<feature type="signal peptide" evidence="1">
    <location>
        <begin position="1"/>
        <end position="20"/>
    </location>
</feature>
<dbReference type="SUPFAM" id="SSF55486">
    <property type="entry name" value="Metalloproteases ('zincins'), catalytic domain"/>
    <property type="match status" value="1"/>
</dbReference>
<feature type="chain" id="PRO_5003597551" description="CARDB domain-containing protein" evidence="1">
    <location>
        <begin position="21"/>
        <end position="419"/>
    </location>
</feature>
<dbReference type="InterPro" id="IPR024079">
    <property type="entry name" value="MetalloPept_cat_dom_sf"/>
</dbReference>
<keyword evidence="1" id="KW-0732">Signal</keyword>
<dbReference type="EMBL" id="AP011802">
    <property type="protein sequence ID" value="BAL59135.1"/>
    <property type="molecule type" value="Genomic_DNA"/>
</dbReference>
<name>H5SSJ9_ACEAU</name>
<evidence type="ECO:0000313" key="3">
    <source>
        <dbReference type="EMBL" id="BAL59135.1"/>
    </source>
</evidence>
<gene>
    <name evidence="3" type="ORF">HGMM_OP3C290</name>
</gene>
<evidence type="ECO:0000259" key="2">
    <source>
        <dbReference type="Pfam" id="PF07705"/>
    </source>
</evidence>
<dbReference type="Gene3D" id="3.40.390.10">
    <property type="entry name" value="Collagenase (Catalytic Domain)"/>
    <property type="match status" value="1"/>
</dbReference>
<proteinExistence type="predicted"/>
<organism evidence="3">
    <name type="scientific">Acetithermum autotrophicum</name>
    <dbReference type="NCBI Taxonomy" id="1446466"/>
    <lineage>
        <taxon>Bacteria</taxon>
        <taxon>Candidatus Bipolaricaulota</taxon>
        <taxon>Candidatus Acetithermum</taxon>
    </lineage>
</organism>
<sequence>MMKRAILGLLMLLSSAGAWAQPLEAPDLVITAVRLEPAFPAPGSTVQIIATIANHGTRTTNDVFAVEFKADRFQIGVRFLADLAPAQSLEVPISWEAKPGETVFRVSVDPFKTISELDESNNTFYKIVNATVNEFTGADLIVRRVSVEAESLTAGEPARLVAIVANIGQGPAAFVSTGFYVDGELIAIETLSESLPTGHEVALAVPWTVEVGERVIRAKADPNGELFELDEANNTWAEYFEFAPLPNRCAQIVSLEFASTSITLLEEMTSLPISQLVNVFIPAIRRQMERDYEGVNVRFYLRQPTGIFSAIFFSPENRLPILGLAPLDFGNLRKDDRGFVFVGSFHVNRGLRLAPPELLAILIAKVASHELGHMLGLNHNPNGGIMNAQAEINPYLVQNEKFRPEDLEYLKRILPMDCR</sequence>
<dbReference type="Pfam" id="PF07705">
    <property type="entry name" value="CARDB"/>
    <property type="match status" value="2"/>
</dbReference>
<dbReference type="InterPro" id="IPR011635">
    <property type="entry name" value="CARDB"/>
</dbReference>
<reference evidence="3" key="2">
    <citation type="journal article" date="2012" name="PLoS ONE">
        <title>A Deeply Branching Thermophilic Bacterium with an Ancient Acetyl-CoA Pathway Dominates a Subsurface Ecosystem.</title>
        <authorList>
            <person name="Takami H."/>
            <person name="Noguchi H."/>
            <person name="Takaki Y."/>
            <person name="Uchiyama I."/>
            <person name="Toyoda A."/>
            <person name="Nishi S."/>
            <person name="Chee G.-J."/>
            <person name="Arai W."/>
            <person name="Nunoura T."/>
            <person name="Itoh T."/>
            <person name="Hattori M."/>
            <person name="Takai K."/>
        </authorList>
    </citation>
    <scope>NUCLEOTIDE SEQUENCE</scope>
</reference>
<accession>H5SSJ9</accession>
<dbReference type="GO" id="GO:0008237">
    <property type="term" value="F:metallopeptidase activity"/>
    <property type="evidence" value="ECO:0007669"/>
    <property type="project" value="InterPro"/>
</dbReference>
<dbReference type="AlphaFoldDB" id="H5SSJ9"/>
<feature type="domain" description="CARDB" evidence="2">
    <location>
        <begin position="25"/>
        <end position="125"/>
    </location>
</feature>
<reference evidence="3" key="1">
    <citation type="journal article" date="2005" name="Environ. Microbiol.">
        <title>Genetic and functional properties of uncultivated thermophilic crenarchaeotes from a subsurface gold mine as revealed by analysis of genome fragments.</title>
        <authorList>
            <person name="Nunoura T."/>
            <person name="Hirayama H."/>
            <person name="Takami H."/>
            <person name="Oida H."/>
            <person name="Nishi S."/>
            <person name="Shimamura S."/>
            <person name="Suzuki Y."/>
            <person name="Inagaki F."/>
            <person name="Takai K."/>
            <person name="Nealson K.H."/>
            <person name="Horikoshi K."/>
        </authorList>
    </citation>
    <scope>NUCLEOTIDE SEQUENCE</scope>
</reference>
<evidence type="ECO:0000256" key="1">
    <source>
        <dbReference type="SAM" id="SignalP"/>
    </source>
</evidence>